<dbReference type="Proteomes" id="UP001162156">
    <property type="component" value="Unassembled WGS sequence"/>
</dbReference>
<accession>A0AAV8XLX1</accession>
<sequence length="153" mass="18278">MCFLNFQKYINNLHSYVLVSATKWIHSIHPDTSHIACHIVVNGIDFFHFRPSLQSTSKFVRNILFCEKTQNLNVPYYVKENFHTEYQGSVRRLELSVEEEYISNLRHACYREKNYRDSMIWKARNFGDRELFQTAQNIKMPSCEQLQNLRNHG</sequence>
<dbReference type="GO" id="GO:0005789">
    <property type="term" value="C:endoplasmic reticulum membrane"/>
    <property type="evidence" value="ECO:0007669"/>
    <property type="project" value="TreeGrafter"/>
</dbReference>
<gene>
    <name evidence="6" type="ORF">NQ314_011099</name>
</gene>
<keyword evidence="3" id="KW-1133">Transmembrane helix</keyword>
<dbReference type="Pfam" id="PF09320">
    <property type="entry name" value="DUF1977"/>
    <property type="match status" value="1"/>
</dbReference>
<dbReference type="PANTHER" id="PTHR43908">
    <property type="entry name" value="AT29763P-RELATED"/>
    <property type="match status" value="1"/>
</dbReference>
<evidence type="ECO:0000256" key="3">
    <source>
        <dbReference type="ARBA" id="ARBA00022989"/>
    </source>
</evidence>
<dbReference type="GO" id="GO:0030544">
    <property type="term" value="F:Hsp70 protein binding"/>
    <property type="evidence" value="ECO:0007669"/>
    <property type="project" value="TreeGrafter"/>
</dbReference>
<evidence type="ECO:0000313" key="6">
    <source>
        <dbReference type="EMBL" id="KAJ8939532.1"/>
    </source>
</evidence>
<dbReference type="InterPro" id="IPR015399">
    <property type="entry name" value="DUF1977_DnaJ-like"/>
</dbReference>
<dbReference type="InterPro" id="IPR051100">
    <property type="entry name" value="DnaJ_subfamily_B/C"/>
</dbReference>
<reference evidence="6" key="1">
    <citation type="journal article" date="2023" name="Insect Mol. Biol.">
        <title>Genome sequencing provides insights into the evolution of gene families encoding plant cell wall-degrading enzymes in longhorned beetles.</title>
        <authorList>
            <person name="Shin N.R."/>
            <person name="Okamura Y."/>
            <person name="Kirsch R."/>
            <person name="Pauchet Y."/>
        </authorList>
    </citation>
    <scope>NUCLEOTIDE SEQUENCE</scope>
    <source>
        <strain evidence="6">RBIC_L_NR</strain>
    </source>
</reference>
<evidence type="ECO:0000256" key="4">
    <source>
        <dbReference type="ARBA" id="ARBA00023136"/>
    </source>
</evidence>
<proteinExistence type="predicted"/>
<protein>
    <recommendedName>
        <fullName evidence="5">DUF1977 domain-containing protein</fullName>
    </recommendedName>
</protein>
<feature type="domain" description="DUF1977" evidence="5">
    <location>
        <begin position="68"/>
        <end position="146"/>
    </location>
</feature>
<comment type="subcellular location">
    <subcellularLocation>
        <location evidence="1">Membrane</location>
        <topology evidence="1">Single-pass membrane protein</topology>
    </subcellularLocation>
</comment>
<dbReference type="GO" id="GO:0071218">
    <property type="term" value="P:cellular response to misfolded protein"/>
    <property type="evidence" value="ECO:0007669"/>
    <property type="project" value="TreeGrafter"/>
</dbReference>
<comment type="caution">
    <text evidence="6">The sequence shown here is derived from an EMBL/GenBank/DDBJ whole genome shotgun (WGS) entry which is preliminary data.</text>
</comment>
<dbReference type="EMBL" id="JANEYF010003072">
    <property type="protein sequence ID" value="KAJ8939532.1"/>
    <property type="molecule type" value="Genomic_DNA"/>
</dbReference>
<organism evidence="6 7">
    <name type="scientific">Rhamnusium bicolor</name>
    <dbReference type="NCBI Taxonomy" id="1586634"/>
    <lineage>
        <taxon>Eukaryota</taxon>
        <taxon>Metazoa</taxon>
        <taxon>Ecdysozoa</taxon>
        <taxon>Arthropoda</taxon>
        <taxon>Hexapoda</taxon>
        <taxon>Insecta</taxon>
        <taxon>Pterygota</taxon>
        <taxon>Neoptera</taxon>
        <taxon>Endopterygota</taxon>
        <taxon>Coleoptera</taxon>
        <taxon>Polyphaga</taxon>
        <taxon>Cucujiformia</taxon>
        <taxon>Chrysomeloidea</taxon>
        <taxon>Cerambycidae</taxon>
        <taxon>Lepturinae</taxon>
        <taxon>Rhagiini</taxon>
        <taxon>Rhamnusium</taxon>
    </lineage>
</organism>
<evidence type="ECO:0000256" key="1">
    <source>
        <dbReference type="ARBA" id="ARBA00004167"/>
    </source>
</evidence>
<keyword evidence="7" id="KW-1185">Reference proteome</keyword>
<evidence type="ECO:0000256" key="2">
    <source>
        <dbReference type="ARBA" id="ARBA00022692"/>
    </source>
</evidence>
<evidence type="ECO:0000313" key="7">
    <source>
        <dbReference type="Proteomes" id="UP001162156"/>
    </source>
</evidence>
<dbReference type="AlphaFoldDB" id="A0AAV8XLX1"/>
<evidence type="ECO:0000259" key="5">
    <source>
        <dbReference type="Pfam" id="PF09320"/>
    </source>
</evidence>
<keyword evidence="2" id="KW-0812">Transmembrane</keyword>
<name>A0AAV8XLX1_9CUCU</name>
<dbReference type="PANTHER" id="PTHR43908:SF3">
    <property type="entry name" value="AT29763P-RELATED"/>
    <property type="match status" value="1"/>
</dbReference>
<keyword evidence="4" id="KW-0472">Membrane</keyword>